<keyword evidence="1" id="KW-0812">Transmembrane</keyword>
<evidence type="ECO:0008006" key="3">
    <source>
        <dbReference type="Google" id="ProtNLM"/>
    </source>
</evidence>
<reference evidence="2" key="1">
    <citation type="submission" date="2014-11" db="EMBL/GenBank/DDBJ databases">
        <authorList>
            <person name="Otto D Thomas"/>
            <person name="Naeem Raeece"/>
        </authorList>
    </citation>
    <scope>NUCLEOTIDE SEQUENCE</scope>
</reference>
<dbReference type="VEuPathDB" id="CryptoDB:Cvel_8098"/>
<organism evidence="2">
    <name type="scientific">Chromera velia CCMP2878</name>
    <dbReference type="NCBI Taxonomy" id="1169474"/>
    <lineage>
        <taxon>Eukaryota</taxon>
        <taxon>Sar</taxon>
        <taxon>Alveolata</taxon>
        <taxon>Colpodellida</taxon>
        <taxon>Chromeraceae</taxon>
        <taxon>Chromera</taxon>
    </lineage>
</organism>
<dbReference type="Gene3D" id="3.90.550.20">
    <property type="match status" value="1"/>
</dbReference>
<gene>
    <name evidence="2" type="ORF">Cvel_8098</name>
</gene>
<evidence type="ECO:0000313" key="2">
    <source>
        <dbReference type="EMBL" id="CEM46944.1"/>
    </source>
</evidence>
<keyword evidence="1" id="KW-0472">Membrane</keyword>
<sequence>MTEHSKVQTSGSAGLPSLIWRARKFFLHRSRHSHSQSASRPAWIICYAVSLGTFVLLFILYLLPWRLKDEAQEAAVVIEGAQLLFSFGLFSDGAAMDVDTQALVDHNVKASGKIPFQIVDLNGALADLRFVENFLPGVLDLFHGVGAKRRVGMSDVARLASAFARGGTYLDLDVFLFRPVPFDPDCVHVFVEHVATGLEGPPFPEKYFERIANFAFSGPRGHPFFLHVLKEIMRRWNVLRVKEEWVDKDVLAVTGPDSFTNVAHEMAAAADAKLRAAAASDATAGGLYLPLPPISAVSSPDVVGCVRVHPKEEADVTFRHLLHGAWRQRYTKPRVFERIAAVLGIRDWFVTWAL</sequence>
<dbReference type="EMBL" id="CDMZ01003596">
    <property type="protein sequence ID" value="CEM46944.1"/>
    <property type="molecule type" value="Genomic_DNA"/>
</dbReference>
<proteinExistence type="predicted"/>
<dbReference type="InterPro" id="IPR029044">
    <property type="entry name" value="Nucleotide-diphossugar_trans"/>
</dbReference>
<dbReference type="PhylomeDB" id="A0A0G4HRC6"/>
<dbReference type="SUPFAM" id="SSF53448">
    <property type="entry name" value="Nucleotide-diphospho-sugar transferases"/>
    <property type="match status" value="1"/>
</dbReference>
<accession>A0A0G4HRC6</accession>
<name>A0A0G4HRC6_9ALVE</name>
<evidence type="ECO:0000256" key="1">
    <source>
        <dbReference type="SAM" id="Phobius"/>
    </source>
</evidence>
<keyword evidence="1" id="KW-1133">Transmembrane helix</keyword>
<dbReference type="AlphaFoldDB" id="A0A0G4HRC6"/>
<feature type="transmembrane region" description="Helical" evidence="1">
    <location>
        <begin position="42"/>
        <end position="63"/>
    </location>
</feature>
<protein>
    <recommendedName>
        <fullName evidence="3">Alpha 1,4-glycosyltransferase domain-containing protein</fullName>
    </recommendedName>
</protein>